<evidence type="ECO:0000259" key="1">
    <source>
        <dbReference type="Pfam" id="PF04471"/>
    </source>
</evidence>
<name>A0A7W8ZPA2_9SPHI</name>
<gene>
    <name evidence="2" type="ORF">HDE68_003601</name>
</gene>
<proteinExistence type="predicted"/>
<dbReference type="RefSeq" id="WP_183883547.1">
    <property type="nucleotide sequence ID" value="NZ_JACHCE010000006.1"/>
</dbReference>
<dbReference type="Gene3D" id="3.40.1350.10">
    <property type="match status" value="1"/>
</dbReference>
<organism evidence="2 3">
    <name type="scientific">Pedobacter cryoconitis</name>
    <dbReference type="NCBI Taxonomy" id="188932"/>
    <lineage>
        <taxon>Bacteria</taxon>
        <taxon>Pseudomonadati</taxon>
        <taxon>Bacteroidota</taxon>
        <taxon>Sphingobacteriia</taxon>
        <taxon>Sphingobacteriales</taxon>
        <taxon>Sphingobacteriaceae</taxon>
        <taxon>Pedobacter</taxon>
    </lineage>
</organism>
<dbReference type="InterPro" id="IPR011335">
    <property type="entry name" value="Restrct_endonuc-II-like"/>
</dbReference>
<dbReference type="InterPro" id="IPR011856">
    <property type="entry name" value="tRNA_endonuc-like_dom_sf"/>
</dbReference>
<evidence type="ECO:0000313" key="2">
    <source>
        <dbReference type="EMBL" id="MBB5637676.1"/>
    </source>
</evidence>
<feature type="domain" description="Restriction endonuclease type IV Mrr" evidence="1">
    <location>
        <begin position="10"/>
        <end position="136"/>
    </location>
</feature>
<dbReference type="Pfam" id="PF04471">
    <property type="entry name" value="Mrr_cat"/>
    <property type="match status" value="1"/>
</dbReference>
<dbReference type="GO" id="GO:0003677">
    <property type="term" value="F:DNA binding"/>
    <property type="evidence" value="ECO:0007669"/>
    <property type="project" value="InterPro"/>
</dbReference>
<reference evidence="2 3" key="1">
    <citation type="submission" date="2020-08" db="EMBL/GenBank/DDBJ databases">
        <title>Genomic Encyclopedia of Type Strains, Phase IV (KMG-V): Genome sequencing to study the core and pangenomes of soil and plant-associated prokaryotes.</title>
        <authorList>
            <person name="Whitman W."/>
        </authorList>
    </citation>
    <scope>NUCLEOTIDE SEQUENCE [LARGE SCALE GENOMIC DNA]</scope>
    <source>
        <strain evidence="2 3">S3M1</strain>
    </source>
</reference>
<dbReference type="GO" id="GO:0004519">
    <property type="term" value="F:endonuclease activity"/>
    <property type="evidence" value="ECO:0007669"/>
    <property type="project" value="InterPro"/>
</dbReference>
<dbReference type="Proteomes" id="UP000537204">
    <property type="component" value="Unassembled WGS sequence"/>
</dbReference>
<comment type="caution">
    <text evidence="2">The sequence shown here is derived from an EMBL/GenBank/DDBJ whole genome shotgun (WGS) entry which is preliminary data.</text>
</comment>
<protein>
    <recommendedName>
        <fullName evidence="1">Restriction endonuclease type IV Mrr domain-containing protein</fullName>
    </recommendedName>
</protein>
<accession>A0A7W8ZPA2</accession>
<dbReference type="SUPFAM" id="SSF52980">
    <property type="entry name" value="Restriction endonuclease-like"/>
    <property type="match status" value="1"/>
</dbReference>
<evidence type="ECO:0000313" key="3">
    <source>
        <dbReference type="Proteomes" id="UP000537204"/>
    </source>
</evidence>
<dbReference type="InterPro" id="IPR007560">
    <property type="entry name" value="Restrct_endonuc_IV_Mrr"/>
</dbReference>
<dbReference type="EMBL" id="JACHCE010000006">
    <property type="protein sequence ID" value="MBB5637676.1"/>
    <property type="molecule type" value="Genomic_DNA"/>
</dbReference>
<dbReference type="AlphaFoldDB" id="A0A7W8ZPA2"/>
<dbReference type="GO" id="GO:0009307">
    <property type="term" value="P:DNA restriction-modification system"/>
    <property type="evidence" value="ECO:0007669"/>
    <property type="project" value="InterPro"/>
</dbReference>
<sequence>MKAIDSISFEKLSPLVFEDLTLEILKTFNFENIQKESVKFDRGIDFMANLYEKDLFGRINKQTWLIESKFYQKERFSINILKELVDRYKYIFRDDAKLLLITNSLLTSVAREYLAEIHRSNLIDVRVIDGSELKDIITSNKSIHLKFFGNG</sequence>